<name>A0A371GSU4_MUCPR</name>
<dbReference type="Proteomes" id="UP000257109">
    <property type="component" value="Unassembled WGS sequence"/>
</dbReference>
<evidence type="ECO:0000313" key="2">
    <source>
        <dbReference type="Proteomes" id="UP000257109"/>
    </source>
</evidence>
<gene>
    <name evidence="1" type="ORF">CR513_24190</name>
</gene>
<dbReference type="AlphaFoldDB" id="A0A371GSU4"/>
<keyword evidence="2" id="KW-1185">Reference proteome</keyword>
<proteinExistence type="predicted"/>
<reference evidence="1" key="1">
    <citation type="submission" date="2018-05" db="EMBL/GenBank/DDBJ databases">
        <title>Draft genome of Mucuna pruriens seed.</title>
        <authorList>
            <person name="Nnadi N.E."/>
            <person name="Vos R."/>
            <person name="Hasami M.H."/>
            <person name="Devisetty U.K."/>
            <person name="Aguiy J.C."/>
        </authorList>
    </citation>
    <scope>NUCLEOTIDE SEQUENCE [LARGE SCALE GENOMIC DNA]</scope>
    <source>
        <strain evidence="1">JCA_2017</strain>
    </source>
</reference>
<sequence length="102" mass="11584">MVVSSESQNITIEGSSFISCLDVPSCFVLGEYGCDTCPVDYPYHDCVVLWVGGYIDRDDWSLIKLFVDDNVYNHISSEINVMTLWEKIEFLYASKRGNKVLS</sequence>
<accession>A0A371GSU4</accession>
<dbReference type="EMBL" id="QJKJ01004594">
    <property type="protein sequence ID" value="RDX93536.1"/>
    <property type="molecule type" value="Genomic_DNA"/>
</dbReference>
<protein>
    <submittedName>
        <fullName evidence="1">Uncharacterized protein</fullName>
    </submittedName>
</protein>
<organism evidence="1 2">
    <name type="scientific">Mucuna pruriens</name>
    <name type="common">Velvet bean</name>
    <name type="synonym">Dolichos pruriens</name>
    <dbReference type="NCBI Taxonomy" id="157652"/>
    <lineage>
        <taxon>Eukaryota</taxon>
        <taxon>Viridiplantae</taxon>
        <taxon>Streptophyta</taxon>
        <taxon>Embryophyta</taxon>
        <taxon>Tracheophyta</taxon>
        <taxon>Spermatophyta</taxon>
        <taxon>Magnoliopsida</taxon>
        <taxon>eudicotyledons</taxon>
        <taxon>Gunneridae</taxon>
        <taxon>Pentapetalae</taxon>
        <taxon>rosids</taxon>
        <taxon>fabids</taxon>
        <taxon>Fabales</taxon>
        <taxon>Fabaceae</taxon>
        <taxon>Papilionoideae</taxon>
        <taxon>50 kb inversion clade</taxon>
        <taxon>NPAAA clade</taxon>
        <taxon>indigoferoid/millettioid clade</taxon>
        <taxon>Phaseoleae</taxon>
        <taxon>Mucuna</taxon>
    </lineage>
</organism>
<evidence type="ECO:0000313" key="1">
    <source>
        <dbReference type="EMBL" id="RDX93536.1"/>
    </source>
</evidence>
<feature type="non-terminal residue" evidence="1">
    <location>
        <position position="1"/>
    </location>
</feature>
<comment type="caution">
    <text evidence="1">The sequence shown here is derived from an EMBL/GenBank/DDBJ whole genome shotgun (WGS) entry which is preliminary data.</text>
</comment>